<gene>
    <name evidence="1" type="ORF">UCDDA912_g02139</name>
</gene>
<evidence type="ECO:0000313" key="1">
    <source>
        <dbReference type="EMBL" id="KKY37922.1"/>
    </source>
</evidence>
<evidence type="ECO:0000313" key="2">
    <source>
        <dbReference type="Proteomes" id="UP000034680"/>
    </source>
</evidence>
<dbReference type="EMBL" id="LCUC01000066">
    <property type="protein sequence ID" value="KKY37922.1"/>
    <property type="molecule type" value="Genomic_DNA"/>
</dbReference>
<dbReference type="STRING" id="1214573.A0A0G2FUT7"/>
<proteinExistence type="predicted"/>
<sequence length="274" mass="30007">MKAPKLSSIPEDRPFPCLFFRTVPYAEGGTKRTRFCVVNTQDGLTEMVEAIVSQDKVALYVAVEASLLVLHVHPQLDCSYVVDLQSLGTTAFESCEASRAREGIKALEAGKTLSPAQVAAAKAEVEETSGEPRIRSCGKWQQGSPLPSLKAVLEGKSPSVPKVLFDCSQALTLAQKRQWVVNSSTKRQEEAGGEAAPGIMDFLAQDGALFGGAAAWDMKSRARPLPIEIALYCVEQVRHLPGLREKYSGRLDGTGWEAARLRTQRRLEEVWIYD</sequence>
<dbReference type="AlphaFoldDB" id="A0A0G2FUT7"/>
<accession>A0A0G2FUT7</accession>
<keyword evidence="2" id="KW-1185">Reference proteome</keyword>
<dbReference type="OrthoDB" id="26838at2759"/>
<reference evidence="1 2" key="1">
    <citation type="submission" date="2015-05" db="EMBL/GenBank/DDBJ databases">
        <title>Distinctive expansion of gene families associated with plant cell wall degradation and secondary metabolism in the genomes of grapevine trunk pathogens.</title>
        <authorList>
            <person name="Lawrence D.P."/>
            <person name="Travadon R."/>
            <person name="Rolshausen P.E."/>
            <person name="Baumgartner K."/>
        </authorList>
    </citation>
    <scope>NUCLEOTIDE SEQUENCE [LARGE SCALE GENOMIC DNA]</scope>
    <source>
        <strain evidence="1">DA912</strain>
    </source>
</reference>
<organism evidence="1 2">
    <name type="scientific">Diaporthe ampelina</name>
    <dbReference type="NCBI Taxonomy" id="1214573"/>
    <lineage>
        <taxon>Eukaryota</taxon>
        <taxon>Fungi</taxon>
        <taxon>Dikarya</taxon>
        <taxon>Ascomycota</taxon>
        <taxon>Pezizomycotina</taxon>
        <taxon>Sordariomycetes</taxon>
        <taxon>Sordariomycetidae</taxon>
        <taxon>Diaporthales</taxon>
        <taxon>Diaporthaceae</taxon>
        <taxon>Diaporthe</taxon>
    </lineage>
</organism>
<comment type="caution">
    <text evidence="1">The sequence shown here is derived from an EMBL/GenBank/DDBJ whole genome shotgun (WGS) entry which is preliminary data.</text>
</comment>
<dbReference type="Proteomes" id="UP000034680">
    <property type="component" value="Unassembled WGS sequence"/>
</dbReference>
<reference evidence="1 2" key="2">
    <citation type="submission" date="2015-05" db="EMBL/GenBank/DDBJ databases">
        <authorList>
            <person name="Morales-Cruz A."/>
            <person name="Amrine K.C."/>
            <person name="Cantu D."/>
        </authorList>
    </citation>
    <scope>NUCLEOTIDE SEQUENCE [LARGE SCALE GENOMIC DNA]</scope>
    <source>
        <strain evidence="1">DA912</strain>
    </source>
</reference>
<name>A0A0G2FUT7_9PEZI</name>
<protein>
    <submittedName>
        <fullName evidence="1">Uncharacterized protein</fullName>
    </submittedName>
</protein>